<dbReference type="Pfam" id="PF13443">
    <property type="entry name" value="HTH_26"/>
    <property type="match status" value="1"/>
</dbReference>
<evidence type="ECO:0000259" key="1">
    <source>
        <dbReference type="PROSITE" id="PS50943"/>
    </source>
</evidence>
<gene>
    <name evidence="2" type="ORF">Dacsa_0951</name>
</gene>
<dbReference type="InterPro" id="IPR010982">
    <property type="entry name" value="Lambda_DNA-bd_dom_sf"/>
</dbReference>
<dbReference type="eggNOG" id="COG3655">
    <property type="taxonomic scope" value="Bacteria"/>
</dbReference>
<dbReference type="InterPro" id="IPR001387">
    <property type="entry name" value="Cro/C1-type_HTH"/>
</dbReference>
<dbReference type="HOGENOM" id="CLU_078800_0_0_3"/>
<evidence type="ECO:0000313" key="3">
    <source>
        <dbReference type="Proteomes" id="UP000010482"/>
    </source>
</evidence>
<protein>
    <submittedName>
        <fullName evidence="2">Transcriptional regulator</fullName>
    </submittedName>
</protein>
<proteinExistence type="predicted"/>
<dbReference type="CDD" id="cd00093">
    <property type="entry name" value="HTH_XRE"/>
    <property type="match status" value="1"/>
</dbReference>
<dbReference type="STRING" id="13035.Dacsa_0951"/>
<keyword evidence="3" id="KW-1185">Reference proteome</keyword>
<dbReference type="KEGG" id="dsl:Dacsa_0951"/>
<reference evidence="2" key="1">
    <citation type="submission" date="2012-04" db="EMBL/GenBank/DDBJ databases">
        <title>Finished genome of Dactylococcopsis salina PCC 8305.</title>
        <authorList>
            <consortium name="US DOE Joint Genome Institute"/>
            <person name="Gugger M."/>
            <person name="Coursin T."/>
            <person name="Rippka R."/>
            <person name="Tandeau De Marsac N."/>
            <person name="Huntemann M."/>
            <person name="Wei C.-L."/>
            <person name="Han J."/>
            <person name="Detter J.C."/>
            <person name="Han C."/>
            <person name="Tapia R."/>
            <person name="Daligault H."/>
            <person name="Chen A."/>
            <person name="Krypides N."/>
            <person name="Mavromatis K."/>
            <person name="Markowitz V."/>
            <person name="Szeto E."/>
            <person name="Ivanova N."/>
            <person name="Ovchinnikova G."/>
            <person name="Pagani I."/>
            <person name="Pati A."/>
            <person name="Goodwin L."/>
            <person name="Peters L."/>
            <person name="Pitluck S."/>
            <person name="Woyke T."/>
            <person name="Kerfeld C."/>
        </authorList>
    </citation>
    <scope>NUCLEOTIDE SEQUENCE [LARGE SCALE GENOMIC DNA]</scope>
    <source>
        <strain evidence="2">PCC 8305</strain>
    </source>
</reference>
<name>K9YTL8_DACS8</name>
<dbReference type="PROSITE" id="PS50943">
    <property type="entry name" value="HTH_CROC1"/>
    <property type="match status" value="1"/>
</dbReference>
<dbReference type="SUPFAM" id="SSF47413">
    <property type="entry name" value="lambda repressor-like DNA-binding domains"/>
    <property type="match status" value="1"/>
</dbReference>
<dbReference type="Proteomes" id="UP000010482">
    <property type="component" value="Chromosome"/>
</dbReference>
<dbReference type="GO" id="GO:0003677">
    <property type="term" value="F:DNA binding"/>
    <property type="evidence" value="ECO:0007669"/>
    <property type="project" value="InterPro"/>
</dbReference>
<accession>K9YTL8</accession>
<dbReference type="AlphaFoldDB" id="K9YTL8"/>
<sequence>MEQVGITNFKQLSEQTGVSKKQILHLRRGKIKQMRVEVLLALGSTLGVSVNELIEWFSGETSSPVLSTREQFERESLYIIESWLLQWPTVVSAIEQNPELPAQRVIKLLNPFEKLLKFWRVERIGQVGEVVTYNPQQHQLLSGNVEPEPTVKVRYVGYRHGNKLLYRAKVEPID</sequence>
<dbReference type="Gene3D" id="1.10.260.40">
    <property type="entry name" value="lambda repressor-like DNA-binding domains"/>
    <property type="match status" value="1"/>
</dbReference>
<feature type="domain" description="HTH cro/C1-type" evidence="1">
    <location>
        <begin position="10"/>
        <end position="53"/>
    </location>
</feature>
<evidence type="ECO:0000313" key="2">
    <source>
        <dbReference type="EMBL" id="AFZ49680.1"/>
    </source>
</evidence>
<dbReference type="EMBL" id="CP003944">
    <property type="protein sequence ID" value="AFZ49680.1"/>
    <property type="molecule type" value="Genomic_DNA"/>
</dbReference>
<organism evidence="2 3">
    <name type="scientific">Dactylococcopsis salina (strain PCC 8305)</name>
    <name type="common">Myxobactron salinum</name>
    <dbReference type="NCBI Taxonomy" id="13035"/>
    <lineage>
        <taxon>Bacteria</taxon>
        <taxon>Bacillati</taxon>
        <taxon>Cyanobacteriota</taxon>
        <taxon>Cyanophyceae</taxon>
        <taxon>Nodosilineales</taxon>
        <taxon>Cymatolegaceae</taxon>
        <taxon>Dactylococcopsis</taxon>
    </lineage>
</organism>